<reference evidence="1" key="1">
    <citation type="submission" date="2016-02" db="EMBL/GenBank/DDBJ databases">
        <title>WGS assembly of Manihot esculenta.</title>
        <authorList>
            <person name="Bredeson J.V."/>
            <person name="Prochnik S.E."/>
            <person name="Lyons J.B."/>
            <person name="Schmutz J."/>
            <person name="Grimwood J."/>
            <person name="Vrebalov J."/>
            <person name="Bart R.S."/>
            <person name="Amuge T."/>
            <person name="Ferguson M.E."/>
            <person name="Green R."/>
            <person name="Putnam N."/>
            <person name="Stites J."/>
            <person name="Rounsley S."/>
            <person name="Rokhsar D.S."/>
        </authorList>
    </citation>
    <scope>NUCLEOTIDE SEQUENCE [LARGE SCALE GENOMIC DNA]</scope>
    <source>
        <tissue evidence="1">Leaf</tissue>
    </source>
</reference>
<name>A0A2C9UXT3_MANES</name>
<gene>
    <name evidence="1" type="ORF">MANES_12G146700</name>
</gene>
<accession>A0A2C9UXT3</accession>
<sequence length="62" mass="7209">MKGHSWSGLVWVSNPNSEIVNMRSLPVIVEKEKKENNAHCVEKRKVKTSEEELSLRSVHIYF</sequence>
<protein>
    <submittedName>
        <fullName evidence="1">Uncharacterized protein</fullName>
    </submittedName>
</protein>
<dbReference type="EMBL" id="CM004398">
    <property type="protein sequence ID" value="OAY35994.1"/>
    <property type="molecule type" value="Genomic_DNA"/>
</dbReference>
<organism evidence="1">
    <name type="scientific">Manihot esculenta</name>
    <name type="common">Cassava</name>
    <name type="synonym">Jatropha manihot</name>
    <dbReference type="NCBI Taxonomy" id="3983"/>
    <lineage>
        <taxon>Eukaryota</taxon>
        <taxon>Viridiplantae</taxon>
        <taxon>Streptophyta</taxon>
        <taxon>Embryophyta</taxon>
        <taxon>Tracheophyta</taxon>
        <taxon>Spermatophyta</taxon>
        <taxon>Magnoliopsida</taxon>
        <taxon>eudicotyledons</taxon>
        <taxon>Gunneridae</taxon>
        <taxon>Pentapetalae</taxon>
        <taxon>rosids</taxon>
        <taxon>fabids</taxon>
        <taxon>Malpighiales</taxon>
        <taxon>Euphorbiaceae</taxon>
        <taxon>Crotonoideae</taxon>
        <taxon>Manihoteae</taxon>
        <taxon>Manihot</taxon>
    </lineage>
</organism>
<evidence type="ECO:0000313" key="1">
    <source>
        <dbReference type="EMBL" id="OAY35994.1"/>
    </source>
</evidence>
<proteinExistence type="predicted"/>
<dbReference type="AlphaFoldDB" id="A0A2C9UXT3"/>